<dbReference type="RefSeq" id="WP_301571806.1">
    <property type="nucleotide sequence ID" value="NZ_JAPWIE010000004.1"/>
</dbReference>
<dbReference type="PROSITE" id="PS50977">
    <property type="entry name" value="HTH_TETR_2"/>
    <property type="match status" value="1"/>
</dbReference>
<dbReference type="InterPro" id="IPR009057">
    <property type="entry name" value="Homeodomain-like_sf"/>
</dbReference>
<keyword evidence="3" id="KW-0804">Transcription</keyword>
<dbReference type="InterPro" id="IPR050109">
    <property type="entry name" value="HTH-type_TetR-like_transc_reg"/>
</dbReference>
<evidence type="ECO:0000256" key="3">
    <source>
        <dbReference type="ARBA" id="ARBA00023163"/>
    </source>
</evidence>
<dbReference type="Gene3D" id="1.10.357.10">
    <property type="entry name" value="Tetracycline Repressor, domain 2"/>
    <property type="match status" value="1"/>
</dbReference>
<proteinExistence type="predicted"/>
<feature type="domain" description="HTH tetR-type" evidence="5">
    <location>
        <begin position="1"/>
        <end position="61"/>
    </location>
</feature>
<dbReference type="InterPro" id="IPR036271">
    <property type="entry name" value="Tet_transcr_reg_TetR-rel_C_sf"/>
</dbReference>
<reference evidence="6" key="1">
    <citation type="submission" date="2022-12" db="EMBL/GenBank/DDBJ databases">
        <authorList>
            <person name="Krivoruchko A.V."/>
            <person name="Elkin A."/>
        </authorList>
    </citation>
    <scope>NUCLEOTIDE SEQUENCE</scope>
    <source>
        <strain evidence="6">IEGM 1388</strain>
    </source>
</reference>
<evidence type="ECO:0000259" key="5">
    <source>
        <dbReference type="PROSITE" id="PS50977"/>
    </source>
</evidence>
<evidence type="ECO:0000313" key="6">
    <source>
        <dbReference type="EMBL" id="MCZ4551070.1"/>
    </source>
</evidence>
<sequence length="187" mass="20737">MNREQSILEAAERLFSERNFDGVGVDAIGAEAGISGSAIYRHFSNKEEILAVLFDRAADELLMRVGEPKTDPVAELEQLIAAHIDFALSHEGLSKIWTREQHSLTGIRQRSLMRRQRPYIDRWVAALNSNFPGHPHEDLTAVVRAIHGLITSDSTRPKSVKRSDNTRQLLTVLANAAVSGLDMGGKK</sequence>
<feature type="DNA-binding region" description="H-T-H motif" evidence="4">
    <location>
        <begin position="24"/>
        <end position="43"/>
    </location>
</feature>
<dbReference type="PANTHER" id="PTHR30055">
    <property type="entry name" value="HTH-TYPE TRANSCRIPTIONAL REGULATOR RUTR"/>
    <property type="match status" value="1"/>
</dbReference>
<dbReference type="SUPFAM" id="SSF48498">
    <property type="entry name" value="Tetracyclin repressor-like, C-terminal domain"/>
    <property type="match status" value="1"/>
</dbReference>
<gene>
    <name evidence="6" type="ORF">O4213_13850</name>
</gene>
<evidence type="ECO:0000256" key="2">
    <source>
        <dbReference type="ARBA" id="ARBA00023125"/>
    </source>
</evidence>
<dbReference type="PRINTS" id="PR00455">
    <property type="entry name" value="HTHTETR"/>
</dbReference>
<keyword evidence="2 4" id="KW-0238">DNA-binding</keyword>
<accession>A0ABT4MVN3</accession>
<dbReference type="Gene3D" id="1.10.10.60">
    <property type="entry name" value="Homeodomain-like"/>
    <property type="match status" value="1"/>
</dbReference>
<name>A0ABT4MVN3_GORRU</name>
<evidence type="ECO:0000256" key="1">
    <source>
        <dbReference type="ARBA" id="ARBA00023015"/>
    </source>
</evidence>
<dbReference type="Proteomes" id="UP001067235">
    <property type="component" value="Unassembled WGS sequence"/>
</dbReference>
<protein>
    <submittedName>
        <fullName evidence="6">TetR/AcrR family transcriptional regulator</fullName>
    </submittedName>
</protein>
<dbReference type="SUPFAM" id="SSF46689">
    <property type="entry name" value="Homeodomain-like"/>
    <property type="match status" value="1"/>
</dbReference>
<comment type="caution">
    <text evidence="6">The sequence shown here is derived from an EMBL/GenBank/DDBJ whole genome shotgun (WGS) entry which is preliminary data.</text>
</comment>
<organism evidence="6 7">
    <name type="scientific">Gordonia rubripertincta</name>
    <name type="common">Rhodococcus corallinus</name>
    <dbReference type="NCBI Taxonomy" id="36822"/>
    <lineage>
        <taxon>Bacteria</taxon>
        <taxon>Bacillati</taxon>
        <taxon>Actinomycetota</taxon>
        <taxon>Actinomycetes</taxon>
        <taxon>Mycobacteriales</taxon>
        <taxon>Gordoniaceae</taxon>
        <taxon>Gordonia</taxon>
    </lineage>
</organism>
<dbReference type="Pfam" id="PF00440">
    <property type="entry name" value="TetR_N"/>
    <property type="match status" value="1"/>
</dbReference>
<dbReference type="PANTHER" id="PTHR30055:SF234">
    <property type="entry name" value="HTH-TYPE TRANSCRIPTIONAL REGULATOR BETI"/>
    <property type="match status" value="1"/>
</dbReference>
<keyword evidence="1" id="KW-0805">Transcription regulation</keyword>
<evidence type="ECO:0000256" key="4">
    <source>
        <dbReference type="PROSITE-ProRule" id="PRU00335"/>
    </source>
</evidence>
<keyword evidence="7" id="KW-1185">Reference proteome</keyword>
<evidence type="ECO:0000313" key="7">
    <source>
        <dbReference type="Proteomes" id="UP001067235"/>
    </source>
</evidence>
<dbReference type="InterPro" id="IPR001647">
    <property type="entry name" value="HTH_TetR"/>
</dbReference>
<dbReference type="EMBL" id="JAPWIE010000004">
    <property type="protein sequence ID" value="MCZ4551070.1"/>
    <property type="molecule type" value="Genomic_DNA"/>
</dbReference>